<gene>
    <name evidence="4" type="ORF">SAMN04488103_10723</name>
</gene>
<evidence type="ECO:0000313" key="5">
    <source>
        <dbReference type="Proteomes" id="UP000198761"/>
    </source>
</evidence>
<dbReference type="SUPFAM" id="SSF46785">
    <property type="entry name" value="Winged helix' DNA-binding domain"/>
    <property type="match status" value="1"/>
</dbReference>
<dbReference type="GO" id="GO:0008080">
    <property type="term" value="F:N-acetyltransferase activity"/>
    <property type="evidence" value="ECO:0007669"/>
    <property type="project" value="InterPro"/>
</dbReference>
<dbReference type="GO" id="GO:0003700">
    <property type="term" value="F:DNA-binding transcription factor activity"/>
    <property type="evidence" value="ECO:0007669"/>
    <property type="project" value="InterPro"/>
</dbReference>
<dbReference type="InterPro" id="IPR000182">
    <property type="entry name" value="GNAT_dom"/>
</dbReference>
<evidence type="ECO:0000259" key="2">
    <source>
        <dbReference type="PROSITE" id="PS50995"/>
    </source>
</evidence>
<dbReference type="Pfam" id="PF00583">
    <property type="entry name" value="Acetyltransf_1"/>
    <property type="match status" value="1"/>
</dbReference>
<dbReference type="InterPro" id="IPR050769">
    <property type="entry name" value="NAT_camello-type"/>
</dbReference>
<dbReference type="InterPro" id="IPR016181">
    <property type="entry name" value="Acyl_CoA_acyltransferase"/>
</dbReference>
<dbReference type="CDD" id="cd04301">
    <property type="entry name" value="NAT_SF"/>
    <property type="match status" value="1"/>
</dbReference>
<sequence>MMQLIGPPMTQPSATHIEPIRDASRQVVRALGFLRSGLAGTDLPASAVHALLEIGARGRLTAGVLATVLQLDRSSVSRMLRRLVARGDVREEPGEADGRLKWLSLTPQGQDRCAAIHAFGRAQVASALARLTEAEALQVRTGLGLYATALTDAPLPPAVIETGYLPGALARCIELHARHYAAFAGFGRPFEAVLAAGLADFAGRMDRPCNRFWRVMRQDRVLGTIAIDGEDLGPGIAHLRWFILDAELRGAGLGRALVQQALAFADAAGYGETHLWTFRGLDAARHLYEQAGFVLADEKPGSQWGREVIEQQFIRRR</sequence>
<feature type="domain" description="HTH marR-type" evidence="2">
    <location>
        <begin position="17"/>
        <end position="148"/>
    </location>
</feature>
<dbReference type="PANTHER" id="PTHR13947">
    <property type="entry name" value="GNAT FAMILY N-ACETYLTRANSFERASE"/>
    <property type="match status" value="1"/>
</dbReference>
<protein>
    <submittedName>
        <fullName evidence="4">Transcriptional regulator, MarR family with acetyltransferase activity</fullName>
    </submittedName>
</protein>
<dbReference type="InterPro" id="IPR000835">
    <property type="entry name" value="HTH_MarR-typ"/>
</dbReference>
<dbReference type="PANTHER" id="PTHR13947:SF37">
    <property type="entry name" value="LD18367P"/>
    <property type="match status" value="1"/>
</dbReference>
<dbReference type="PROSITE" id="PS50995">
    <property type="entry name" value="HTH_MARR_2"/>
    <property type="match status" value="1"/>
</dbReference>
<dbReference type="SUPFAM" id="SSF55729">
    <property type="entry name" value="Acyl-CoA N-acyltransferases (Nat)"/>
    <property type="match status" value="1"/>
</dbReference>
<dbReference type="InterPro" id="IPR036390">
    <property type="entry name" value="WH_DNA-bd_sf"/>
</dbReference>
<dbReference type="PROSITE" id="PS51186">
    <property type="entry name" value="GNAT"/>
    <property type="match status" value="1"/>
</dbReference>
<dbReference type="InterPro" id="IPR036388">
    <property type="entry name" value="WH-like_DNA-bd_sf"/>
</dbReference>
<dbReference type="SMART" id="SM00347">
    <property type="entry name" value="HTH_MARR"/>
    <property type="match status" value="1"/>
</dbReference>
<dbReference type="EMBL" id="FOCE01000007">
    <property type="protein sequence ID" value="SEN71383.1"/>
    <property type="molecule type" value="Genomic_DNA"/>
</dbReference>
<reference evidence="4 5" key="1">
    <citation type="submission" date="2016-10" db="EMBL/GenBank/DDBJ databases">
        <authorList>
            <person name="de Groot N.N."/>
        </authorList>
    </citation>
    <scope>NUCLEOTIDE SEQUENCE [LARGE SCALE GENOMIC DNA]</scope>
    <source>
        <strain evidence="4 5">DSM 3857</strain>
    </source>
</reference>
<dbReference type="AlphaFoldDB" id="A0A1H8IRU8"/>
<dbReference type="STRING" id="933059.SAMN04488103_10723"/>
<name>A0A1H8IRU8_9RHOB</name>
<dbReference type="Gene3D" id="3.40.630.30">
    <property type="match status" value="1"/>
</dbReference>
<dbReference type="RefSeq" id="WP_091301935.1">
    <property type="nucleotide sequence ID" value="NZ_FOCE01000007.1"/>
</dbReference>
<keyword evidence="5" id="KW-1185">Reference proteome</keyword>
<feature type="domain" description="N-acetyltransferase" evidence="3">
    <location>
        <begin position="160"/>
        <end position="315"/>
    </location>
</feature>
<dbReference type="Proteomes" id="UP000198761">
    <property type="component" value="Unassembled WGS sequence"/>
</dbReference>
<dbReference type="OrthoDB" id="273614at2"/>
<evidence type="ECO:0000313" key="4">
    <source>
        <dbReference type="EMBL" id="SEN71383.1"/>
    </source>
</evidence>
<dbReference type="Gene3D" id="1.10.10.10">
    <property type="entry name" value="Winged helix-like DNA-binding domain superfamily/Winged helix DNA-binding domain"/>
    <property type="match status" value="1"/>
</dbReference>
<accession>A0A1H8IRU8</accession>
<evidence type="ECO:0000259" key="3">
    <source>
        <dbReference type="PROSITE" id="PS51186"/>
    </source>
</evidence>
<proteinExistence type="predicted"/>
<keyword evidence="1 4" id="KW-0808">Transferase</keyword>
<evidence type="ECO:0000256" key="1">
    <source>
        <dbReference type="ARBA" id="ARBA00022679"/>
    </source>
</evidence>
<dbReference type="Pfam" id="PF12802">
    <property type="entry name" value="MarR_2"/>
    <property type="match status" value="1"/>
</dbReference>
<organism evidence="4 5">
    <name type="scientific">Gemmobacter aquatilis</name>
    <dbReference type="NCBI Taxonomy" id="933059"/>
    <lineage>
        <taxon>Bacteria</taxon>
        <taxon>Pseudomonadati</taxon>
        <taxon>Pseudomonadota</taxon>
        <taxon>Alphaproteobacteria</taxon>
        <taxon>Rhodobacterales</taxon>
        <taxon>Paracoccaceae</taxon>
        <taxon>Gemmobacter</taxon>
    </lineage>
</organism>